<evidence type="ECO:0000313" key="2">
    <source>
        <dbReference type="Proteomes" id="UP000597762"/>
    </source>
</evidence>
<name>A0A812BEH6_ACAPH</name>
<dbReference type="AlphaFoldDB" id="A0A812BEH6"/>
<reference evidence="1" key="1">
    <citation type="submission" date="2021-01" db="EMBL/GenBank/DDBJ databases">
        <authorList>
            <person name="Li R."/>
            <person name="Bekaert M."/>
        </authorList>
    </citation>
    <scope>NUCLEOTIDE SEQUENCE</scope>
    <source>
        <strain evidence="1">Farmed</strain>
    </source>
</reference>
<dbReference type="Proteomes" id="UP000597762">
    <property type="component" value="Unassembled WGS sequence"/>
</dbReference>
<organism evidence="1 2">
    <name type="scientific">Acanthosepion pharaonis</name>
    <name type="common">Pharaoh cuttlefish</name>
    <name type="synonym">Sepia pharaonis</name>
    <dbReference type="NCBI Taxonomy" id="158019"/>
    <lineage>
        <taxon>Eukaryota</taxon>
        <taxon>Metazoa</taxon>
        <taxon>Spiralia</taxon>
        <taxon>Lophotrochozoa</taxon>
        <taxon>Mollusca</taxon>
        <taxon>Cephalopoda</taxon>
        <taxon>Coleoidea</taxon>
        <taxon>Decapodiformes</taxon>
        <taxon>Sepiida</taxon>
        <taxon>Sepiina</taxon>
        <taxon>Sepiidae</taxon>
        <taxon>Acanthosepion</taxon>
    </lineage>
</organism>
<dbReference type="EMBL" id="CAHIKZ030000598">
    <property type="protein sequence ID" value="CAE1228596.1"/>
    <property type="molecule type" value="Genomic_DNA"/>
</dbReference>
<protein>
    <submittedName>
        <fullName evidence="1">Uncharacterized protein</fullName>
    </submittedName>
</protein>
<comment type="caution">
    <text evidence="1">The sequence shown here is derived from an EMBL/GenBank/DDBJ whole genome shotgun (WGS) entry which is preliminary data.</text>
</comment>
<keyword evidence="2" id="KW-1185">Reference proteome</keyword>
<sequence>MFSVICSALHPFTPTPLFSVITSPNAHRISTSLIQPHIFSVIRTSSITSPTPTASVHPLCQPHIFSVIRTSYNITNAHRISTSLTPTPYVQRYQDFPITSPTPTASVHPLCQPHMFSVIRISPITRYQYIPPTPYIQDRISHHKPISTSMVPTVSGLHPTASVHPFTPTPYISKNHQRPPHQYITYPPICPA</sequence>
<gene>
    <name evidence="1" type="ORF">SPHA_16875</name>
</gene>
<accession>A0A812BEH6</accession>
<evidence type="ECO:0000313" key="1">
    <source>
        <dbReference type="EMBL" id="CAE1228596.1"/>
    </source>
</evidence>
<proteinExistence type="predicted"/>